<gene>
    <name evidence="1" type="ORF">SNE40_015518</name>
</gene>
<dbReference type="Gene3D" id="1.10.533.10">
    <property type="entry name" value="Death Domain, Fas"/>
    <property type="match status" value="1"/>
</dbReference>
<accession>A0AAN8JNX1</accession>
<keyword evidence="2" id="KW-1185">Reference proteome</keyword>
<reference evidence="1 2" key="1">
    <citation type="submission" date="2024-01" db="EMBL/GenBank/DDBJ databases">
        <title>The genome of the rayed Mediterranean limpet Patella caerulea (Linnaeus, 1758).</title>
        <authorList>
            <person name="Anh-Thu Weber A."/>
            <person name="Halstead-Nussloch G."/>
        </authorList>
    </citation>
    <scope>NUCLEOTIDE SEQUENCE [LARGE SCALE GENOMIC DNA]</scope>
    <source>
        <strain evidence="1">AATW-2023a</strain>
        <tissue evidence="1">Whole specimen</tissue>
    </source>
</reference>
<dbReference type="InterPro" id="IPR011029">
    <property type="entry name" value="DEATH-like_dom_sf"/>
</dbReference>
<organism evidence="1 2">
    <name type="scientific">Patella caerulea</name>
    <name type="common">Rayed Mediterranean limpet</name>
    <dbReference type="NCBI Taxonomy" id="87958"/>
    <lineage>
        <taxon>Eukaryota</taxon>
        <taxon>Metazoa</taxon>
        <taxon>Spiralia</taxon>
        <taxon>Lophotrochozoa</taxon>
        <taxon>Mollusca</taxon>
        <taxon>Gastropoda</taxon>
        <taxon>Patellogastropoda</taxon>
        <taxon>Patelloidea</taxon>
        <taxon>Patellidae</taxon>
        <taxon>Patella</taxon>
    </lineage>
</organism>
<evidence type="ECO:0000313" key="1">
    <source>
        <dbReference type="EMBL" id="KAK6177413.1"/>
    </source>
</evidence>
<evidence type="ECO:0008006" key="3">
    <source>
        <dbReference type="Google" id="ProtNLM"/>
    </source>
</evidence>
<dbReference type="AlphaFoldDB" id="A0AAN8JNX1"/>
<protein>
    <recommendedName>
        <fullName evidence="3">Death domain-containing protein</fullName>
    </recommendedName>
</protein>
<evidence type="ECO:0000313" key="2">
    <source>
        <dbReference type="Proteomes" id="UP001347796"/>
    </source>
</evidence>
<sequence>MADQADAPIPPKPKEIEVLSDASLVLLARYLGQGNSLDIIVFAMLLNIPTTSIINSILSINNEGFSRASDSQKISMSEKCILLWKELSKDGKTKDRIRTLERALREMEKGDVADTIMERHQQKQELTPDVFAQ</sequence>
<proteinExistence type="predicted"/>
<comment type="caution">
    <text evidence="1">The sequence shown here is derived from an EMBL/GenBank/DDBJ whole genome shotgun (WGS) entry which is preliminary data.</text>
</comment>
<dbReference type="Proteomes" id="UP001347796">
    <property type="component" value="Unassembled WGS sequence"/>
</dbReference>
<dbReference type="EMBL" id="JAZGQO010000010">
    <property type="protein sequence ID" value="KAK6177413.1"/>
    <property type="molecule type" value="Genomic_DNA"/>
</dbReference>
<name>A0AAN8JNX1_PATCE</name>